<dbReference type="RefSeq" id="WP_304994541.1">
    <property type="nucleotide sequence ID" value="NZ_CP101717.1"/>
</dbReference>
<comment type="cofactor">
    <cofactor evidence="1">
        <name>Mg(2+)</name>
        <dbReference type="ChEBI" id="CHEBI:18420"/>
    </cofactor>
</comment>
<keyword evidence="5" id="KW-0808">Transferase</keyword>
<dbReference type="InterPro" id="IPR000160">
    <property type="entry name" value="GGDEF_dom"/>
</dbReference>
<dbReference type="SUPFAM" id="SSF55073">
    <property type="entry name" value="Nucleotide cyclase"/>
    <property type="match status" value="1"/>
</dbReference>
<organism evidence="5">
    <name type="scientific">Salinispirillum sp. LH 10-3-1</name>
    <dbReference type="NCBI Taxonomy" id="2952525"/>
    <lineage>
        <taxon>Bacteria</taxon>
        <taxon>Pseudomonadati</taxon>
        <taxon>Pseudomonadota</taxon>
        <taxon>Gammaproteobacteria</taxon>
        <taxon>Oceanospirillales</taxon>
        <taxon>Saccharospirillaceae</taxon>
        <taxon>Salinispirillum</taxon>
    </lineage>
</organism>
<dbReference type="CDD" id="cd01949">
    <property type="entry name" value="GGDEF"/>
    <property type="match status" value="1"/>
</dbReference>
<proteinExistence type="predicted"/>
<dbReference type="PANTHER" id="PTHR45138:SF9">
    <property type="entry name" value="DIGUANYLATE CYCLASE DGCM-RELATED"/>
    <property type="match status" value="1"/>
</dbReference>
<evidence type="ECO:0000256" key="2">
    <source>
        <dbReference type="ARBA" id="ARBA00012528"/>
    </source>
</evidence>
<dbReference type="AlphaFoldDB" id="A0AB38YDW7"/>
<dbReference type="Gene3D" id="3.30.70.270">
    <property type="match status" value="1"/>
</dbReference>
<dbReference type="GO" id="GO:0005886">
    <property type="term" value="C:plasma membrane"/>
    <property type="evidence" value="ECO:0007669"/>
    <property type="project" value="TreeGrafter"/>
</dbReference>
<reference evidence="5" key="1">
    <citation type="submission" date="2022-07" db="EMBL/GenBank/DDBJ databases">
        <title>Complete genome sequence of Salinispirillum sp. LH10-3-1 capable of multiple carbohydrate inversion isolated from a soda lake.</title>
        <authorList>
            <person name="Liu J."/>
            <person name="Zhai Y."/>
            <person name="Zhang H."/>
            <person name="Yang H."/>
            <person name="Qu J."/>
            <person name="Li J."/>
        </authorList>
    </citation>
    <scope>NUCLEOTIDE SEQUENCE</scope>
    <source>
        <strain evidence="5">LH 10-3-1</strain>
    </source>
</reference>
<evidence type="ECO:0000256" key="3">
    <source>
        <dbReference type="ARBA" id="ARBA00034247"/>
    </source>
</evidence>
<name>A0AB38YDW7_9GAMM</name>
<dbReference type="GO" id="GO:0052621">
    <property type="term" value="F:diguanylate cyclase activity"/>
    <property type="evidence" value="ECO:0007669"/>
    <property type="project" value="UniProtKB-EC"/>
</dbReference>
<sequence length="271" mass="30718">MSLPSELDEATLIEEIQALLTKNPPGTDWKAITAQLLYVHKRQQSRLDKLLRISDGFGDLTHSENLSLHEQYRKQLRRLEKIAHISDLYQRTMVELNDSLKQAALHDPLTGLPNRRYMIERLREQVAREEREEEGFTLLMLDIDHFKTINDQYGHDAGDRVLIAVAAAIQQCLRDYDACARWGGEEFLVFLQHMSLDEAQSVAIRVLDAVRNIDVGQTIGGTTKALSSLTLSAGVAEHQAQEHYEDTIKRADQALYDAKGQGRDRSAASIR</sequence>
<dbReference type="GO" id="GO:0043709">
    <property type="term" value="P:cell adhesion involved in single-species biofilm formation"/>
    <property type="evidence" value="ECO:0007669"/>
    <property type="project" value="TreeGrafter"/>
</dbReference>
<dbReference type="GO" id="GO:1902201">
    <property type="term" value="P:negative regulation of bacterial-type flagellum-dependent cell motility"/>
    <property type="evidence" value="ECO:0007669"/>
    <property type="project" value="TreeGrafter"/>
</dbReference>
<dbReference type="InterPro" id="IPR050469">
    <property type="entry name" value="Diguanylate_Cyclase"/>
</dbReference>
<dbReference type="InterPro" id="IPR043128">
    <property type="entry name" value="Rev_trsase/Diguanyl_cyclase"/>
</dbReference>
<dbReference type="EMBL" id="CP101717">
    <property type="protein sequence ID" value="WLD57254.1"/>
    <property type="molecule type" value="Genomic_DNA"/>
</dbReference>
<dbReference type="PANTHER" id="PTHR45138">
    <property type="entry name" value="REGULATORY COMPONENTS OF SENSORY TRANSDUCTION SYSTEM"/>
    <property type="match status" value="1"/>
</dbReference>
<dbReference type="EC" id="2.7.7.65" evidence="2"/>
<dbReference type="Pfam" id="PF00990">
    <property type="entry name" value="GGDEF"/>
    <property type="match status" value="1"/>
</dbReference>
<keyword evidence="5" id="KW-0548">Nucleotidyltransferase</keyword>
<accession>A0AB38YDW7</accession>
<dbReference type="FunFam" id="3.30.70.270:FF:000001">
    <property type="entry name" value="Diguanylate cyclase domain protein"/>
    <property type="match status" value="1"/>
</dbReference>
<dbReference type="NCBIfam" id="TIGR00254">
    <property type="entry name" value="GGDEF"/>
    <property type="match status" value="1"/>
</dbReference>
<comment type="catalytic activity">
    <reaction evidence="3">
        <text>2 GTP = 3',3'-c-di-GMP + 2 diphosphate</text>
        <dbReference type="Rhea" id="RHEA:24898"/>
        <dbReference type="ChEBI" id="CHEBI:33019"/>
        <dbReference type="ChEBI" id="CHEBI:37565"/>
        <dbReference type="ChEBI" id="CHEBI:58805"/>
        <dbReference type="EC" id="2.7.7.65"/>
    </reaction>
</comment>
<evidence type="ECO:0000259" key="4">
    <source>
        <dbReference type="PROSITE" id="PS50887"/>
    </source>
</evidence>
<evidence type="ECO:0000256" key="1">
    <source>
        <dbReference type="ARBA" id="ARBA00001946"/>
    </source>
</evidence>
<dbReference type="SMART" id="SM00267">
    <property type="entry name" value="GGDEF"/>
    <property type="match status" value="1"/>
</dbReference>
<dbReference type="InterPro" id="IPR029787">
    <property type="entry name" value="Nucleotide_cyclase"/>
</dbReference>
<gene>
    <name evidence="5" type="primary">siaD</name>
    <name evidence="5" type="ORF">NFC81_11045</name>
</gene>
<feature type="domain" description="GGDEF" evidence="4">
    <location>
        <begin position="134"/>
        <end position="271"/>
    </location>
</feature>
<dbReference type="PROSITE" id="PS50887">
    <property type="entry name" value="GGDEF"/>
    <property type="match status" value="1"/>
</dbReference>
<protein>
    <recommendedName>
        <fullName evidence="2">diguanylate cyclase</fullName>
        <ecNumber evidence="2">2.7.7.65</ecNumber>
    </recommendedName>
</protein>
<dbReference type="NCBIfam" id="NF038266">
    <property type="entry name" value="diguan_SiaD"/>
    <property type="match status" value="1"/>
</dbReference>
<evidence type="ECO:0000313" key="5">
    <source>
        <dbReference type="EMBL" id="WLD57254.1"/>
    </source>
</evidence>